<evidence type="ECO:0000313" key="3">
    <source>
        <dbReference type="EMBL" id="PKR90681.1"/>
    </source>
</evidence>
<feature type="region of interest" description="Disordered" evidence="1">
    <location>
        <begin position="1"/>
        <end position="84"/>
    </location>
</feature>
<accession>A0A1I4QH65</accession>
<organism evidence="3 4">
    <name type="scientific">Pleomorphomonas diazotrophica</name>
    <dbReference type="NCBI Taxonomy" id="1166257"/>
    <lineage>
        <taxon>Bacteria</taxon>
        <taxon>Pseudomonadati</taxon>
        <taxon>Pseudomonadota</taxon>
        <taxon>Alphaproteobacteria</taxon>
        <taxon>Hyphomicrobiales</taxon>
        <taxon>Pleomorphomonadaceae</taxon>
        <taxon>Pleomorphomonas</taxon>
    </lineage>
</organism>
<dbReference type="EMBL" id="PJNW01000002">
    <property type="protein sequence ID" value="PKR90681.1"/>
    <property type="molecule type" value="Genomic_DNA"/>
</dbReference>
<dbReference type="Pfam" id="PF02120">
    <property type="entry name" value="Flg_hook"/>
    <property type="match status" value="1"/>
</dbReference>
<dbReference type="InterPro" id="IPR021136">
    <property type="entry name" value="Flagellar_hook_control-like_C"/>
</dbReference>
<sequence length="405" mass="42081">MTRIETPLAPPTSDKPVDKTVGKAASKEGDSRQAAFRSLLKQLGNHENAAKGTAGKDTKTPLDDGRLGSTLRHRIGPKDDKTADPAIETDAAAQLVEPPAGGESAFAWQTILGGEPQGQQRAAAVDLAALVATRESGIDVAAQPPQKTAHPADRLDRAAGLTLPSTAGLDLALTDTVQPMTTEAADPFTALSSLLDRVTDASVETETPDLDPIKMSVVTRETHFEPVARLSPVQQIATAIGEDLANVADAAPADTSSQTTEPSRHSGPLKVLHVKLEPEDLGAVVLKMRLVDKTLELEVVASRQETADLLAKDRDMLTRALRGSGYTADVVAITTSTTPDGGQMAGDSRSGSQASAGQSGAQAGGHRDPNNAMGGGDRQPARPNQTQGVTHEDSGVGRSGGDLYL</sequence>
<evidence type="ECO:0000259" key="2">
    <source>
        <dbReference type="Pfam" id="PF02120"/>
    </source>
</evidence>
<dbReference type="AlphaFoldDB" id="A0A1I4QH65"/>
<dbReference type="OrthoDB" id="7676733at2"/>
<feature type="domain" description="Flagellar hook-length control protein-like C-terminal" evidence="2">
    <location>
        <begin position="266"/>
        <end position="339"/>
    </location>
</feature>
<feature type="region of interest" description="Disordered" evidence="1">
    <location>
        <begin position="336"/>
        <end position="405"/>
    </location>
</feature>
<feature type="compositionally biased region" description="Basic and acidic residues" evidence="1">
    <location>
        <begin position="54"/>
        <end position="66"/>
    </location>
</feature>
<name>A0A1I4QH65_9HYPH</name>
<evidence type="ECO:0000313" key="4">
    <source>
        <dbReference type="Proteomes" id="UP000233491"/>
    </source>
</evidence>
<proteinExistence type="predicted"/>
<gene>
    <name evidence="3" type="ORF">CXZ10_04795</name>
</gene>
<feature type="compositionally biased region" description="Basic and acidic residues" evidence="1">
    <location>
        <begin position="15"/>
        <end position="31"/>
    </location>
</feature>
<reference evidence="3 4" key="1">
    <citation type="submission" date="2017-12" db="EMBL/GenBank/DDBJ databases">
        <title>Anaerobic carbon monoxide metabolism by Pleomorphomonas carboxyditropha sp. nov., a new mesophilic hydrogenogenic carboxidotroph.</title>
        <authorList>
            <person name="Esquivel-Elizondo S."/>
            <person name="Krajmalnik-Brown R."/>
        </authorList>
    </citation>
    <scope>NUCLEOTIDE SEQUENCE [LARGE SCALE GENOMIC DNA]</scope>
    <source>
        <strain evidence="3 4">R5-392</strain>
    </source>
</reference>
<evidence type="ECO:0000256" key="1">
    <source>
        <dbReference type="SAM" id="MobiDB-lite"/>
    </source>
</evidence>
<comment type="caution">
    <text evidence="3">The sequence shown here is derived from an EMBL/GenBank/DDBJ whole genome shotgun (WGS) entry which is preliminary data.</text>
</comment>
<dbReference type="InterPro" id="IPR038610">
    <property type="entry name" value="FliK-like_C_sf"/>
</dbReference>
<dbReference type="Gene3D" id="3.30.750.140">
    <property type="match status" value="1"/>
</dbReference>
<protein>
    <recommendedName>
        <fullName evidence="2">Flagellar hook-length control protein-like C-terminal domain-containing protein</fullName>
    </recommendedName>
</protein>
<dbReference type="Proteomes" id="UP000233491">
    <property type="component" value="Unassembled WGS sequence"/>
</dbReference>
<dbReference type="RefSeq" id="WP_101287945.1">
    <property type="nucleotide sequence ID" value="NZ_FOUQ01000001.1"/>
</dbReference>
<feature type="compositionally biased region" description="Low complexity" evidence="1">
    <location>
        <begin position="345"/>
        <end position="361"/>
    </location>
</feature>
<keyword evidence="4" id="KW-1185">Reference proteome</keyword>